<dbReference type="AlphaFoldDB" id="A0A9X0YJV0"/>
<keyword evidence="1" id="KW-0472">Membrane</keyword>
<feature type="transmembrane region" description="Helical" evidence="1">
    <location>
        <begin position="78"/>
        <end position="94"/>
    </location>
</feature>
<dbReference type="Proteomes" id="UP001231587">
    <property type="component" value="Unassembled WGS sequence"/>
</dbReference>
<keyword evidence="1" id="KW-1133">Transmembrane helix</keyword>
<gene>
    <name evidence="2" type="ORF">J2Z56_001845</name>
    <name evidence="3" type="ORF">J2Z57_001968</name>
</gene>
<reference evidence="2" key="1">
    <citation type="submission" date="2021-03" db="EMBL/GenBank/DDBJ databases">
        <title>Genomic Encyclopedia of Type Strains, Phase IV (KMG-IV): sequencing the most valuable type-strain genomes for metagenomic binning, comparative biology and taxonomic classification.</title>
        <authorList>
            <person name="Goeker M."/>
        </authorList>
    </citation>
    <scope>NUCLEOTIDE SEQUENCE</scope>
    <source>
        <strain evidence="2">DSM 15523</strain>
        <strain evidence="3 5">DSM 16476</strain>
    </source>
</reference>
<dbReference type="OrthoDB" id="768533at2"/>
<evidence type="ECO:0000256" key="1">
    <source>
        <dbReference type="SAM" id="Phobius"/>
    </source>
</evidence>
<dbReference type="Proteomes" id="UP001138672">
    <property type="component" value="Unassembled WGS sequence"/>
</dbReference>
<evidence type="ECO:0000313" key="5">
    <source>
        <dbReference type="Proteomes" id="UP001231587"/>
    </source>
</evidence>
<dbReference type="EMBL" id="JAGGJQ010000004">
    <property type="protein sequence ID" value="MBP1839921.1"/>
    <property type="molecule type" value="Genomic_DNA"/>
</dbReference>
<evidence type="ECO:0000313" key="3">
    <source>
        <dbReference type="EMBL" id="MDQ0335520.1"/>
    </source>
</evidence>
<keyword evidence="1" id="KW-0812">Transmembrane</keyword>
<feature type="transmembrane region" description="Helical" evidence="1">
    <location>
        <begin position="27"/>
        <end position="46"/>
    </location>
</feature>
<dbReference type="EMBL" id="JAUSUU010000005">
    <property type="protein sequence ID" value="MDQ0335520.1"/>
    <property type="molecule type" value="Genomic_DNA"/>
</dbReference>
<comment type="caution">
    <text evidence="2">The sequence shown here is derived from an EMBL/GenBank/DDBJ whole genome shotgun (WGS) entry which is preliminary data.</text>
</comment>
<evidence type="ECO:0000313" key="2">
    <source>
        <dbReference type="EMBL" id="MBP1839921.1"/>
    </source>
</evidence>
<proteinExistence type="predicted"/>
<dbReference type="RefSeq" id="WP_057778787.1">
    <property type="nucleotide sequence ID" value="NZ_JAGGJQ010000004.1"/>
</dbReference>
<organism evidence="2 4">
    <name type="scientific">Formosa algae</name>
    <dbReference type="NCBI Taxonomy" id="225843"/>
    <lineage>
        <taxon>Bacteria</taxon>
        <taxon>Pseudomonadati</taxon>
        <taxon>Bacteroidota</taxon>
        <taxon>Flavobacteriia</taxon>
        <taxon>Flavobacteriales</taxon>
        <taxon>Flavobacteriaceae</taxon>
        <taxon>Formosa</taxon>
    </lineage>
</organism>
<sequence length="148" mass="16314">MNTIIIIITGILGATSTYYVNEHLKQGAVRASAVLSLIVSLAFYCFPDVLDPYLTQNIPAAFIGASFVGMVSSKAIHHYRWLIIAGIIFSVIYLNKSTFFRGYGGALGTSAFIAILATMAIPVVFSKKKNITNGILIFRKWLFRDKDE</sequence>
<evidence type="ECO:0000313" key="4">
    <source>
        <dbReference type="Proteomes" id="UP001138672"/>
    </source>
</evidence>
<keyword evidence="5" id="KW-1185">Reference proteome</keyword>
<feature type="transmembrane region" description="Helical" evidence="1">
    <location>
        <begin position="106"/>
        <end position="125"/>
    </location>
</feature>
<protein>
    <submittedName>
        <fullName evidence="2">MnhB-related membrane protein</fullName>
    </submittedName>
</protein>
<accession>A0A9X0YJV0</accession>
<name>A0A9X0YJV0_9FLAO</name>